<dbReference type="GeneTree" id="ENSGT00390000008146"/>
<dbReference type="Ensembl" id="ENSOMET00000004824.1">
    <property type="protein sequence ID" value="ENSOMEP00000026347.1"/>
    <property type="gene ID" value="ENSOMEG00000008103.1"/>
</dbReference>
<dbReference type="CTD" id="11270"/>
<proteinExistence type="inferred from homology"/>
<dbReference type="STRING" id="30732.ENSOMEP00000026347"/>
<dbReference type="PaxDb" id="30732-ENSOMEP00000026347"/>
<dbReference type="GO" id="GO:0005637">
    <property type="term" value="C:nuclear inner membrane"/>
    <property type="evidence" value="ECO:0007669"/>
    <property type="project" value="UniProtKB-SubCell"/>
</dbReference>
<dbReference type="AlphaFoldDB" id="A0A3B3D874"/>
<dbReference type="OrthoDB" id="10050858at2759"/>
<feature type="transmembrane region" description="Helical" evidence="9">
    <location>
        <begin position="138"/>
        <end position="164"/>
    </location>
</feature>
<dbReference type="OMA" id="NAHTWIF"/>
<keyword evidence="5 9" id="KW-1133">Transmembrane helix</keyword>
<evidence type="ECO:0000256" key="5">
    <source>
        <dbReference type="ARBA" id="ARBA00022989"/>
    </source>
</evidence>
<evidence type="ECO:0000313" key="11">
    <source>
        <dbReference type="Proteomes" id="UP000261560"/>
    </source>
</evidence>
<evidence type="ECO:0000256" key="3">
    <source>
        <dbReference type="ARBA" id="ARBA00013379"/>
    </source>
</evidence>
<evidence type="ECO:0000256" key="2">
    <source>
        <dbReference type="ARBA" id="ARBA00010631"/>
    </source>
</evidence>
<keyword evidence="4 9" id="KW-0812">Transmembrane</keyword>
<feature type="transmembrane region" description="Helical" evidence="9">
    <location>
        <begin position="68"/>
        <end position="88"/>
    </location>
</feature>
<evidence type="ECO:0000256" key="6">
    <source>
        <dbReference type="ARBA" id="ARBA00023136"/>
    </source>
</evidence>
<evidence type="ECO:0000313" key="10">
    <source>
        <dbReference type="Ensembl" id="ENSOMEP00000026347.1"/>
    </source>
</evidence>
<comment type="subcellular location">
    <subcellularLocation>
        <location evidence="1">Nucleus inner membrane</location>
        <topology evidence="1">Multi-pass membrane protein</topology>
    </subcellularLocation>
</comment>
<evidence type="ECO:0000256" key="8">
    <source>
        <dbReference type="ARBA" id="ARBA00032957"/>
    </source>
</evidence>
<dbReference type="RefSeq" id="XP_024154041.1">
    <property type="nucleotide sequence ID" value="XM_024298273.2"/>
</dbReference>
<evidence type="ECO:0000256" key="9">
    <source>
        <dbReference type="SAM" id="Phobius"/>
    </source>
</evidence>
<evidence type="ECO:0000256" key="7">
    <source>
        <dbReference type="ARBA" id="ARBA00031700"/>
    </source>
</evidence>
<sequence length="277" mass="30776">MAAATVRCWALCAASLLNSLFVFISGADFIRFVSFRAIYHNITGETPFCQDTIPWSVALSDASVLKSLLVNLCLLALFITQHSLLAWSPVKQALQSVLGPLNRTAYCFTTALALQVLMRQWQPVTGAPCLWSVRHPPWSVWFPLLCFTLHFLCWAIICSILMIFDYPELLGIKQVYYDCLSLGDPLSHKPSRARRLLSHYRHPVCVELAVVLWLLPALSLDRLLLAGTLSAYLAAAHSLDKQDLAYVCGQISGGLQLLSEPHGGGAAQREDNDYKEK</sequence>
<reference evidence="10" key="2">
    <citation type="submission" date="2025-09" db="UniProtKB">
        <authorList>
            <consortium name="Ensembl"/>
        </authorList>
    </citation>
    <scope>IDENTIFICATION</scope>
</reference>
<protein>
    <recommendedName>
        <fullName evidence="3">Nurim</fullName>
    </recommendedName>
    <alternativeName>
        <fullName evidence="8">Nuclear envelope membrane protein</fullName>
    </alternativeName>
    <alternativeName>
        <fullName evidence="7">Nuclear rim protein</fullName>
    </alternativeName>
</protein>
<evidence type="ECO:0000256" key="1">
    <source>
        <dbReference type="ARBA" id="ARBA00004473"/>
    </source>
</evidence>
<dbReference type="PANTHER" id="PTHR31040">
    <property type="entry name" value="NURIM"/>
    <property type="match status" value="1"/>
</dbReference>
<comment type="similarity">
    <text evidence="2">Belongs to the nurim family.</text>
</comment>
<keyword evidence="6 9" id="KW-0472">Membrane</keyword>
<dbReference type="InterPro" id="IPR033580">
    <property type="entry name" value="Nurim-like"/>
</dbReference>
<name>A0A3B3D874_ORYME</name>
<dbReference type="KEGG" id="oml:112162499"/>
<dbReference type="PANTHER" id="PTHR31040:SF1">
    <property type="entry name" value="NURIM"/>
    <property type="match status" value="1"/>
</dbReference>
<dbReference type="Proteomes" id="UP000261560">
    <property type="component" value="Unplaced"/>
</dbReference>
<keyword evidence="11" id="KW-1185">Reference proteome</keyword>
<evidence type="ECO:0000256" key="4">
    <source>
        <dbReference type="ARBA" id="ARBA00022692"/>
    </source>
</evidence>
<reference evidence="10" key="1">
    <citation type="submission" date="2025-08" db="UniProtKB">
        <authorList>
            <consortium name="Ensembl"/>
        </authorList>
    </citation>
    <scope>IDENTIFICATION</scope>
</reference>
<dbReference type="GeneID" id="112162499"/>
<accession>A0A3B3D874</accession>
<organism evidence="10 11">
    <name type="scientific">Oryzias melastigma</name>
    <name type="common">Marine medaka</name>
    <dbReference type="NCBI Taxonomy" id="30732"/>
    <lineage>
        <taxon>Eukaryota</taxon>
        <taxon>Metazoa</taxon>
        <taxon>Chordata</taxon>
        <taxon>Craniata</taxon>
        <taxon>Vertebrata</taxon>
        <taxon>Euteleostomi</taxon>
        <taxon>Actinopterygii</taxon>
        <taxon>Neopterygii</taxon>
        <taxon>Teleostei</taxon>
        <taxon>Neoteleostei</taxon>
        <taxon>Acanthomorphata</taxon>
        <taxon>Ovalentaria</taxon>
        <taxon>Atherinomorphae</taxon>
        <taxon>Beloniformes</taxon>
        <taxon>Adrianichthyidae</taxon>
        <taxon>Oryziinae</taxon>
        <taxon>Oryzias</taxon>
    </lineage>
</organism>